<feature type="domain" description="Carbohydrate kinase PfkB" evidence="4">
    <location>
        <begin position="34"/>
        <end position="291"/>
    </location>
</feature>
<keyword evidence="3 5" id="KW-0418">Kinase</keyword>
<comment type="caution">
    <text evidence="5">The sequence shown here is derived from an EMBL/GenBank/DDBJ whole genome shotgun (WGS) entry which is preliminary data.</text>
</comment>
<protein>
    <submittedName>
        <fullName evidence="5">Ribokinase</fullName>
    </submittedName>
</protein>
<dbReference type="InterPro" id="IPR050306">
    <property type="entry name" value="PfkB_Carbo_kinase"/>
</dbReference>
<dbReference type="SUPFAM" id="SSF53613">
    <property type="entry name" value="Ribokinase-like"/>
    <property type="match status" value="1"/>
</dbReference>
<comment type="similarity">
    <text evidence="1">Belongs to the carbohydrate kinase PfkB family.</text>
</comment>
<evidence type="ECO:0000256" key="1">
    <source>
        <dbReference type="ARBA" id="ARBA00010688"/>
    </source>
</evidence>
<dbReference type="InterPro" id="IPR011611">
    <property type="entry name" value="PfkB_dom"/>
</dbReference>
<dbReference type="InterPro" id="IPR002173">
    <property type="entry name" value="Carboh/pur_kinase_PfkB_CS"/>
</dbReference>
<keyword evidence="2" id="KW-0808">Transferase</keyword>
<organism evidence="5 6">
    <name type="scientific">Levilinea saccharolytica</name>
    <dbReference type="NCBI Taxonomy" id="229921"/>
    <lineage>
        <taxon>Bacteria</taxon>
        <taxon>Bacillati</taxon>
        <taxon>Chloroflexota</taxon>
        <taxon>Anaerolineae</taxon>
        <taxon>Anaerolineales</taxon>
        <taxon>Anaerolineaceae</taxon>
        <taxon>Levilinea</taxon>
    </lineage>
</organism>
<dbReference type="PATRIC" id="fig|229921.5.peg.2658"/>
<dbReference type="GO" id="GO:0016301">
    <property type="term" value="F:kinase activity"/>
    <property type="evidence" value="ECO:0007669"/>
    <property type="project" value="UniProtKB-KW"/>
</dbReference>
<dbReference type="PANTHER" id="PTHR43085:SF46">
    <property type="entry name" value="ADENOSINE KINASE"/>
    <property type="match status" value="1"/>
</dbReference>
<name>A0A0P6XVE0_9CHLR</name>
<accession>A0A0P6XVE0</accession>
<evidence type="ECO:0000256" key="3">
    <source>
        <dbReference type="ARBA" id="ARBA00022777"/>
    </source>
</evidence>
<evidence type="ECO:0000313" key="5">
    <source>
        <dbReference type="EMBL" id="KPL77423.1"/>
    </source>
</evidence>
<gene>
    <name evidence="5" type="ORF">ADN01_16125</name>
</gene>
<dbReference type="PROSITE" id="PS00583">
    <property type="entry name" value="PFKB_KINASES_1"/>
    <property type="match status" value="1"/>
</dbReference>
<reference evidence="5 6" key="1">
    <citation type="submission" date="2015-07" db="EMBL/GenBank/DDBJ databases">
        <title>Genome sequence of Levilinea saccharolytica DSM 16555.</title>
        <authorList>
            <person name="Hemp J."/>
            <person name="Ward L.M."/>
            <person name="Pace L.A."/>
            <person name="Fischer W.W."/>
        </authorList>
    </citation>
    <scope>NUCLEOTIDE SEQUENCE [LARGE SCALE GENOMIC DNA]</scope>
    <source>
        <strain evidence="5 6">KIBI-1</strain>
    </source>
</reference>
<dbReference type="RefSeq" id="WP_062419116.1">
    <property type="nucleotide sequence ID" value="NZ_DF967974.1"/>
</dbReference>
<dbReference type="Proteomes" id="UP000050501">
    <property type="component" value="Unassembled WGS sequence"/>
</dbReference>
<sequence>MSILCTGSIAYDYLMTFPGYFREHILPDRLDTISLSFLVDSMVRQRGGVAPNIAYTLALLGERPQIMATAGIDFEEYRAWLEAQNIDTSLIKIIPDKYTASFFANTDKVNNQIASFYTGAMANASELSLRDVPNKPELVVISPNDPRAMEVLVDECVSLGIPYLYDPSQQIVRVSGETLRKGVEGAYSVFVNEYEFELIQKHTGMSAADIRKQVQLLVVTLGERGARIHTEGQTYDVPAVAPVTTADPTGVGDAFRGGFLRGLRLGLGWELAGKVGALAATYCLEQAGTQNHRYTRTEFVTRFRTYFDDQGALDVLL</sequence>
<dbReference type="PANTHER" id="PTHR43085">
    <property type="entry name" value="HEXOKINASE FAMILY MEMBER"/>
    <property type="match status" value="1"/>
</dbReference>
<dbReference type="Pfam" id="PF00294">
    <property type="entry name" value="PfkB"/>
    <property type="match status" value="1"/>
</dbReference>
<dbReference type="STRING" id="229921.ADN01_16125"/>
<dbReference type="Gene3D" id="3.40.1190.20">
    <property type="match status" value="1"/>
</dbReference>
<dbReference type="EMBL" id="LGCM01000060">
    <property type="protein sequence ID" value="KPL77423.1"/>
    <property type="molecule type" value="Genomic_DNA"/>
</dbReference>
<dbReference type="OrthoDB" id="9788681at2"/>
<evidence type="ECO:0000259" key="4">
    <source>
        <dbReference type="Pfam" id="PF00294"/>
    </source>
</evidence>
<proteinExistence type="inferred from homology"/>
<dbReference type="CDD" id="cd01942">
    <property type="entry name" value="ribokinase_group_A"/>
    <property type="match status" value="1"/>
</dbReference>
<evidence type="ECO:0000313" key="6">
    <source>
        <dbReference type="Proteomes" id="UP000050501"/>
    </source>
</evidence>
<dbReference type="InterPro" id="IPR029056">
    <property type="entry name" value="Ribokinase-like"/>
</dbReference>
<dbReference type="AlphaFoldDB" id="A0A0P6XVE0"/>
<keyword evidence="6" id="KW-1185">Reference proteome</keyword>
<evidence type="ECO:0000256" key="2">
    <source>
        <dbReference type="ARBA" id="ARBA00022679"/>
    </source>
</evidence>